<dbReference type="Gene3D" id="3.90.79.10">
    <property type="entry name" value="Nucleoside Triphosphate Pyrophosphohydrolase"/>
    <property type="match status" value="1"/>
</dbReference>
<dbReference type="InterPro" id="IPR020084">
    <property type="entry name" value="NUDIX_hydrolase_CS"/>
</dbReference>
<evidence type="ECO:0000313" key="5">
    <source>
        <dbReference type="Proteomes" id="UP001595715"/>
    </source>
</evidence>
<proteinExistence type="predicted"/>
<protein>
    <submittedName>
        <fullName evidence="4">NUDIX domain-containing protein</fullName>
    </submittedName>
</protein>
<evidence type="ECO:0000259" key="3">
    <source>
        <dbReference type="PROSITE" id="PS51462"/>
    </source>
</evidence>
<dbReference type="CDD" id="cd04690">
    <property type="entry name" value="NUDIX_Hydrolase"/>
    <property type="match status" value="1"/>
</dbReference>
<evidence type="ECO:0000256" key="1">
    <source>
        <dbReference type="ARBA" id="ARBA00001946"/>
    </source>
</evidence>
<reference evidence="5" key="1">
    <citation type="journal article" date="2019" name="Int. J. Syst. Evol. Microbiol.">
        <title>The Global Catalogue of Microorganisms (GCM) 10K type strain sequencing project: providing services to taxonomists for standard genome sequencing and annotation.</title>
        <authorList>
            <consortium name="The Broad Institute Genomics Platform"/>
            <consortium name="The Broad Institute Genome Sequencing Center for Infectious Disease"/>
            <person name="Wu L."/>
            <person name="Ma J."/>
        </authorList>
    </citation>
    <scope>NUCLEOTIDE SEQUENCE [LARGE SCALE GENOMIC DNA]</scope>
    <source>
        <strain evidence="5">IBRC-M 10987</strain>
    </source>
</reference>
<dbReference type="RefSeq" id="WP_377719907.1">
    <property type="nucleotide sequence ID" value="NZ_JBHSAM010000028.1"/>
</dbReference>
<dbReference type="InterPro" id="IPR015797">
    <property type="entry name" value="NUDIX_hydrolase-like_dom_sf"/>
</dbReference>
<feature type="domain" description="Nudix hydrolase" evidence="3">
    <location>
        <begin position="1"/>
        <end position="128"/>
    </location>
</feature>
<organism evidence="4 5">
    <name type="scientific">Paenibacillus xanthanilyticus</name>
    <dbReference type="NCBI Taxonomy" id="1783531"/>
    <lineage>
        <taxon>Bacteria</taxon>
        <taxon>Bacillati</taxon>
        <taxon>Bacillota</taxon>
        <taxon>Bacilli</taxon>
        <taxon>Bacillales</taxon>
        <taxon>Paenibacillaceae</taxon>
        <taxon>Paenibacillus</taxon>
    </lineage>
</organism>
<evidence type="ECO:0000256" key="2">
    <source>
        <dbReference type="ARBA" id="ARBA00022801"/>
    </source>
</evidence>
<accession>A0ABV8K5J7</accession>
<keyword evidence="2" id="KW-0378">Hydrolase</keyword>
<dbReference type="InterPro" id="IPR000086">
    <property type="entry name" value="NUDIX_hydrolase_dom"/>
</dbReference>
<dbReference type="SUPFAM" id="SSF55811">
    <property type="entry name" value="Nudix"/>
    <property type="match status" value="1"/>
</dbReference>
<comment type="caution">
    <text evidence="4">The sequence shown here is derived from an EMBL/GenBank/DDBJ whole genome shotgun (WGS) entry which is preliminary data.</text>
</comment>
<dbReference type="PROSITE" id="PS00893">
    <property type="entry name" value="NUDIX_BOX"/>
    <property type="match status" value="1"/>
</dbReference>
<dbReference type="Proteomes" id="UP001595715">
    <property type="component" value="Unassembled WGS sequence"/>
</dbReference>
<dbReference type="EMBL" id="JBHSAM010000028">
    <property type="protein sequence ID" value="MFC4101288.1"/>
    <property type="molecule type" value="Genomic_DNA"/>
</dbReference>
<comment type="cofactor">
    <cofactor evidence="1">
        <name>Mg(2+)</name>
        <dbReference type="ChEBI" id="CHEBI:18420"/>
    </cofactor>
</comment>
<dbReference type="PANTHER" id="PTHR43046">
    <property type="entry name" value="GDP-MANNOSE MANNOSYL HYDROLASE"/>
    <property type="match status" value="1"/>
</dbReference>
<keyword evidence="5" id="KW-1185">Reference proteome</keyword>
<dbReference type="Pfam" id="PF00293">
    <property type="entry name" value="NUDIX"/>
    <property type="match status" value="1"/>
</dbReference>
<gene>
    <name evidence="4" type="ORF">ACFOZ8_16730</name>
</gene>
<dbReference type="PANTHER" id="PTHR43046:SF2">
    <property type="entry name" value="8-OXO-DGTP DIPHOSPHATASE-RELATED"/>
    <property type="match status" value="1"/>
</dbReference>
<sequence>MTTLIDKIAWVKLSEGKLLGAKSFGRELYYIPGGKREPGESDAEALAREIEEELNVRIHPQTIRAYGTFEAQADGKPEGVQVRLTCYTADAEGEPKPASEIEDIVWLTYADRDRVSAASRLLFDRLRQDGLLV</sequence>
<dbReference type="PROSITE" id="PS51462">
    <property type="entry name" value="NUDIX"/>
    <property type="match status" value="1"/>
</dbReference>
<evidence type="ECO:0000313" key="4">
    <source>
        <dbReference type="EMBL" id="MFC4101288.1"/>
    </source>
</evidence>
<name>A0ABV8K5J7_9BACL</name>